<dbReference type="SMART" id="SM00255">
    <property type="entry name" value="TIR"/>
    <property type="match status" value="1"/>
</dbReference>
<evidence type="ECO:0000256" key="4">
    <source>
        <dbReference type="ARBA" id="ARBA00022989"/>
    </source>
</evidence>
<accession>A0AA86TRA4</accession>
<dbReference type="Gene3D" id="3.40.1110.10">
    <property type="entry name" value="Calcium-transporting ATPase, cytoplasmic domain N"/>
    <property type="match status" value="1"/>
</dbReference>
<dbReference type="Gene3D" id="1.20.1110.10">
    <property type="entry name" value="Calcium-transporting ATPase, transmembrane domain"/>
    <property type="match status" value="2"/>
</dbReference>
<dbReference type="InterPro" id="IPR059000">
    <property type="entry name" value="ATPase_P-type_domA"/>
</dbReference>
<keyword evidence="4" id="KW-1133">Transmembrane helix</keyword>
<protein>
    <recommendedName>
        <fullName evidence="7">TIR domain-containing protein</fullName>
    </recommendedName>
</protein>
<keyword evidence="5" id="KW-0520">NAD</keyword>
<dbReference type="PROSITE" id="PS00154">
    <property type="entry name" value="ATPASE_E1_E2"/>
    <property type="match status" value="1"/>
</dbReference>
<dbReference type="SUPFAM" id="SSF52200">
    <property type="entry name" value="Toll/Interleukin receptor TIR domain"/>
    <property type="match status" value="1"/>
</dbReference>
<evidence type="ECO:0000313" key="8">
    <source>
        <dbReference type="EMBL" id="CAJ1975887.1"/>
    </source>
</evidence>
<dbReference type="Gene3D" id="3.40.50.10140">
    <property type="entry name" value="Toll/interleukin-1 receptor homology (TIR) domain"/>
    <property type="match status" value="1"/>
</dbReference>
<dbReference type="FunFam" id="3.40.50.10140:FF:000007">
    <property type="entry name" value="Disease resistance protein (TIR-NBS-LRR class)"/>
    <property type="match status" value="1"/>
</dbReference>
<evidence type="ECO:0000256" key="2">
    <source>
        <dbReference type="ARBA" id="ARBA00022692"/>
    </source>
</evidence>
<dbReference type="InterPro" id="IPR035897">
    <property type="entry name" value="Toll_tir_struct_dom_sf"/>
</dbReference>
<name>A0AA86TRA4_9FABA</name>
<keyword evidence="9" id="KW-1185">Reference proteome</keyword>
<evidence type="ECO:0000256" key="5">
    <source>
        <dbReference type="ARBA" id="ARBA00023027"/>
    </source>
</evidence>
<proteinExistence type="predicted"/>
<dbReference type="Gramene" id="rna-AYBTSS11_LOCUS28014">
    <property type="protein sequence ID" value="CAJ1975887.1"/>
    <property type="gene ID" value="gene-AYBTSS11_LOCUS28014"/>
</dbReference>
<evidence type="ECO:0000256" key="3">
    <source>
        <dbReference type="ARBA" id="ARBA00022842"/>
    </source>
</evidence>
<dbReference type="GO" id="GO:0016020">
    <property type="term" value="C:membrane"/>
    <property type="evidence" value="ECO:0007669"/>
    <property type="project" value="UniProtKB-SubCell"/>
</dbReference>
<gene>
    <name evidence="8" type="ORF">AYBTSS11_LOCUS28014</name>
</gene>
<dbReference type="EMBL" id="OY731406">
    <property type="protein sequence ID" value="CAJ1975887.1"/>
    <property type="molecule type" value="Genomic_DNA"/>
</dbReference>
<dbReference type="GO" id="GO:0000166">
    <property type="term" value="F:nucleotide binding"/>
    <property type="evidence" value="ECO:0007669"/>
    <property type="project" value="InterPro"/>
</dbReference>
<dbReference type="InterPro" id="IPR000157">
    <property type="entry name" value="TIR_dom"/>
</dbReference>
<dbReference type="InterPro" id="IPR018303">
    <property type="entry name" value="ATPase_P-typ_P_site"/>
</dbReference>
<dbReference type="Gene3D" id="2.70.150.10">
    <property type="entry name" value="Calcium-transporting ATPase, cytoplasmic transduction domain A"/>
    <property type="match status" value="1"/>
</dbReference>
<dbReference type="InterPro" id="IPR023214">
    <property type="entry name" value="HAD_sf"/>
</dbReference>
<evidence type="ECO:0000313" key="9">
    <source>
        <dbReference type="Proteomes" id="UP001189624"/>
    </source>
</evidence>
<dbReference type="PANTHER" id="PTHR42861">
    <property type="entry name" value="CALCIUM-TRANSPORTING ATPASE"/>
    <property type="match status" value="1"/>
</dbReference>
<comment type="subcellular location">
    <subcellularLocation>
        <location evidence="1">Membrane</location>
    </subcellularLocation>
</comment>
<dbReference type="Proteomes" id="UP001189624">
    <property type="component" value="Chromosome 9"/>
</dbReference>
<evidence type="ECO:0000256" key="1">
    <source>
        <dbReference type="ARBA" id="ARBA00004370"/>
    </source>
</evidence>
<dbReference type="InterPro" id="IPR008250">
    <property type="entry name" value="ATPase_P-typ_transduc_dom_A_sf"/>
</dbReference>
<dbReference type="SUPFAM" id="SSF81653">
    <property type="entry name" value="Calcium ATPase, transduction domain A"/>
    <property type="match status" value="1"/>
</dbReference>
<sequence>MEKAKLFMLTRKGEEACKLASCSEQEYGRLKHGKCEVDECCPQKRTKSWDNLVPYFVQAFTYIFRCKDKERFTLDMLQSKAIFYVHQDVEENLMSKKKVGERKYDVFVSFHGEDIRRVFLSHLVEGFKSKNIKVFVDDEIERGEEIWPSLVEAIEGSSISLIIFSQGYASSHWCLDEVVKIIECREKDGQIVIPVFYCIEPKDVRDQLGSYKNAFDEHEIKYERKVPIWRHAMNKSTLLAGIQSSKFRDDAELLKNIVDVVLTSQPGGVLYKGYLMKCGVEIKNVGICVVRLRGKLNGVFLRGSGMDFNHRKLQISAMGQILENCTSLLKCSREVLKLQGFMSFTQGTSGGCGEAESQIALTGESLPVTKHPGQEVFSGSTCKQGEIEAVVIATAIGNFCICSIAVGMLTEIIVMYPIQHRKYRDGIDNLLLSQQGAITKRMTAIEEMAGMDVLCSDKTGTLTLNKLTVDKNLVEVIAKGVDKDHVILLAARLPELKTRMPYMLPLLECLLILKRCVLVALMLGKSGVTFHPCFSYASESFLKQVVNV</sequence>
<keyword evidence="6" id="KW-0472">Membrane</keyword>
<reference evidence="8" key="1">
    <citation type="submission" date="2023-10" db="EMBL/GenBank/DDBJ databases">
        <authorList>
            <person name="Domelevo Entfellner J.-B."/>
        </authorList>
    </citation>
    <scope>NUCLEOTIDE SEQUENCE</scope>
</reference>
<evidence type="ECO:0000259" key="7">
    <source>
        <dbReference type="PROSITE" id="PS50104"/>
    </source>
</evidence>
<evidence type="ECO:0000256" key="6">
    <source>
        <dbReference type="ARBA" id="ARBA00023136"/>
    </source>
</evidence>
<dbReference type="Gene3D" id="3.40.50.1000">
    <property type="entry name" value="HAD superfamily/HAD-like"/>
    <property type="match status" value="1"/>
</dbReference>
<keyword evidence="3" id="KW-0460">Magnesium</keyword>
<feature type="domain" description="TIR" evidence="7">
    <location>
        <begin position="102"/>
        <end position="236"/>
    </location>
</feature>
<keyword evidence="2" id="KW-0812">Transmembrane</keyword>
<organism evidence="8 9">
    <name type="scientific">Sphenostylis stenocarpa</name>
    <dbReference type="NCBI Taxonomy" id="92480"/>
    <lineage>
        <taxon>Eukaryota</taxon>
        <taxon>Viridiplantae</taxon>
        <taxon>Streptophyta</taxon>
        <taxon>Embryophyta</taxon>
        <taxon>Tracheophyta</taxon>
        <taxon>Spermatophyta</taxon>
        <taxon>Magnoliopsida</taxon>
        <taxon>eudicotyledons</taxon>
        <taxon>Gunneridae</taxon>
        <taxon>Pentapetalae</taxon>
        <taxon>rosids</taxon>
        <taxon>fabids</taxon>
        <taxon>Fabales</taxon>
        <taxon>Fabaceae</taxon>
        <taxon>Papilionoideae</taxon>
        <taxon>50 kb inversion clade</taxon>
        <taxon>NPAAA clade</taxon>
        <taxon>indigoferoid/millettioid clade</taxon>
        <taxon>Phaseoleae</taxon>
        <taxon>Sphenostylis</taxon>
    </lineage>
</organism>
<dbReference type="Pfam" id="PF00122">
    <property type="entry name" value="E1-E2_ATPase"/>
    <property type="match status" value="1"/>
</dbReference>
<dbReference type="Pfam" id="PF01582">
    <property type="entry name" value="TIR"/>
    <property type="match status" value="1"/>
</dbReference>
<dbReference type="GO" id="GO:0007165">
    <property type="term" value="P:signal transduction"/>
    <property type="evidence" value="ECO:0007669"/>
    <property type="project" value="InterPro"/>
</dbReference>
<dbReference type="InterPro" id="IPR023299">
    <property type="entry name" value="ATPase_P-typ_cyto_dom_N"/>
</dbReference>
<dbReference type="AlphaFoldDB" id="A0AA86TRA4"/>
<dbReference type="PROSITE" id="PS50104">
    <property type="entry name" value="TIR"/>
    <property type="match status" value="1"/>
</dbReference>